<comment type="caution">
    <text evidence="1">The sequence shown here is derived from an EMBL/GenBank/DDBJ whole genome shotgun (WGS) entry which is preliminary data.</text>
</comment>
<evidence type="ECO:0000313" key="1">
    <source>
        <dbReference type="EMBL" id="RNA10595.1"/>
    </source>
</evidence>
<dbReference type="Proteomes" id="UP000276133">
    <property type="component" value="Unassembled WGS sequence"/>
</dbReference>
<dbReference type="AlphaFoldDB" id="A0A3M7QHZ9"/>
<sequence>MRKKYHCIQFQLKFLLTPIFSNNYCGFNIVRSPNKNRHLNFQFRFDLPSQVQKQRLEFIKKISKLNFYIMIYIYRSSLSLLNLNETILKFGVSLNKAIKLGLKTRHEYSFI</sequence>
<proteinExistence type="predicted"/>
<protein>
    <submittedName>
        <fullName evidence="1">Uncharacterized protein</fullName>
    </submittedName>
</protein>
<evidence type="ECO:0000313" key="2">
    <source>
        <dbReference type="Proteomes" id="UP000276133"/>
    </source>
</evidence>
<reference evidence="1 2" key="1">
    <citation type="journal article" date="2018" name="Sci. Rep.">
        <title>Genomic signatures of local adaptation to the degree of environmental predictability in rotifers.</title>
        <authorList>
            <person name="Franch-Gras L."/>
            <person name="Hahn C."/>
            <person name="Garcia-Roger E.M."/>
            <person name="Carmona M.J."/>
            <person name="Serra M."/>
            <person name="Gomez A."/>
        </authorList>
    </citation>
    <scope>NUCLEOTIDE SEQUENCE [LARGE SCALE GENOMIC DNA]</scope>
    <source>
        <strain evidence="1">HYR1</strain>
    </source>
</reference>
<accession>A0A3M7QHZ9</accession>
<organism evidence="1 2">
    <name type="scientific">Brachionus plicatilis</name>
    <name type="common">Marine rotifer</name>
    <name type="synonym">Brachionus muelleri</name>
    <dbReference type="NCBI Taxonomy" id="10195"/>
    <lineage>
        <taxon>Eukaryota</taxon>
        <taxon>Metazoa</taxon>
        <taxon>Spiralia</taxon>
        <taxon>Gnathifera</taxon>
        <taxon>Rotifera</taxon>
        <taxon>Eurotatoria</taxon>
        <taxon>Monogononta</taxon>
        <taxon>Pseudotrocha</taxon>
        <taxon>Ploima</taxon>
        <taxon>Brachionidae</taxon>
        <taxon>Brachionus</taxon>
    </lineage>
</organism>
<name>A0A3M7QHZ9_BRAPC</name>
<dbReference type="EMBL" id="REGN01006156">
    <property type="protein sequence ID" value="RNA10595.1"/>
    <property type="molecule type" value="Genomic_DNA"/>
</dbReference>
<gene>
    <name evidence="1" type="ORF">BpHYR1_044808</name>
</gene>
<keyword evidence="2" id="KW-1185">Reference proteome</keyword>